<organism evidence="2 3">
    <name type="scientific">Xenorhabdus kozodoii</name>
    <dbReference type="NCBI Taxonomy" id="351676"/>
    <lineage>
        <taxon>Bacteria</taxon>
        <taxon>Pseudomonadati</taxon>
        <taxon>Pseudomonadota</taxon>
        <taxon>Gammaproteobacteria</taxon>
        <taxon>Enterobacterales</taxon>
        <taxon>Morganellaceae</taxon>
        <taxon>Xenorhabdus</taxon>
    </lineage>
</organism>
<evidence type="ECO:0000313" key="3">
    <source>
        <dbReference type="Proteomes" id="UP000221101"/>
    </source>
</evidence>
<dbReference type="AlphaFoldDB" id="A0A2D0L4J8"/>
<keyword evidence="3" id="KW-1185">Reference proteome</keyword>
<proteinExistence type="predicted"/>
<name>A0A2D0L4J8_9GAMM</name>
<dbReference type="OrthoDB" id="9009891at2"/>
<dbReference type="Proteomes" id="UP000221101">
    <property type="component" value="Unassembled WGS sequence"/>
</dbReference>
<evidence type="ECO:0000313" key="2">
    <source>
        <dbReference type="EMBL" id="PHM70616.1"/>
    </source>
</evidence>
<sequence length="80" mass="8870">MSQTALEQLCNKVANILKTDTVDADFPLGQLGIDSLNVVELILACQMIYPNVADFDDLIFDEHSTLREIDARMTESSLPV</sequence>
<evidence type="ECO:0000259" key="1">
    <source>
        <dbReference type="PROSITE" id="PS50075"/>
    </source>
</evidence>
<dbReference type="PROSITE" id="PS50075">
    <property type="entry name" value="CARRIER"/>
    <property type="match status" value="1"/>
</dbReference>
<gene>
    <name evidence="2" type="ORF">Xkoz_03056</name>
</gene>
<dbReference type="InterPro" id="IPR036736">
    <property type="entry name" value="ACP-like_sf"/>
</dbReference>
<dbReference type="Gene3D" id="1.10.1200.10">
    <property type="entry name" value="ACP-like"/>
    <property type="match status" value="1"/>
</dbReference>
<dbReference type="InterPro" id="IPR009081">
    <property type="entry name" value="PP-bd_ACP"/>
</dbReference>
<dbReference type="Pfam" id="PF00550">
    <property type="entry name" value="PP-binding"/>
    <property type="match status" value="1"/>
</dbReference>
<dbReference type="SUPFAM" id="SSF47336">
    <property type="entry name" value="ACP-like"/>
    <property type="match status" value="1"/>
</dbReference>
<reference evidence="2 3" key="1">
    <citation type="journal article" date="2017" name="Nat. Microbiol.">
        <title>Natural product diversity associated with the nematode symbionts Photorhabdus and Xenorhabdus.</title>
        <authorList>
            <person name="Tobias N.J."/>
            <person name="Wolff H."/>
            <person name="Djahanschiri B."/>
            <person name="Grundmann F."/>
            <person name="Kronenwerth M."/>
            <person name="Shi Y.M."/>
            <person name="Simonyi S."/>
            <person name="Grun P."/>
            <person name="Shapiro-Ilan D."/>
            <person name="Pidot S.J."/>
            <person name="Stinear T.P."/>
            <person name="Ebersberger I."/>
            <person name="Bode H.B."/>
        </authorList>
    </citation>
    <scope>NUCLEOTIDE SEQUENCE [LARGE SCALE GENOMIC DNA]</scope>
    <source>
        <strain evidence="2 3">DSM 17907</strain>
    </source>
</reference>
<protein>
    <recommendedName>
        <fullName evidence="1">Carrier domain-containing protein</fullName>
    </recommendedName>
</protein>
<dbReference type="EMBL" id="NJCX01000024">
    <property type="protein sequence ID" value="PHM70616.1"/>
    <property type="molecule type" value="Genomic_DNA"/>
</dbReference>
<dbReference type="RefSeq" id="WP_099142926.1">
    <property type="nucleotide sequence ID" value="NZ_CAWNOR010000058.1"/>
</dbReference>
<accession>A0A2D0L4J8</accession>
<feature type="domain" description="Carrier" evidence="1">
    <location>
        <begin position="1"/>
        <end position="77"/>
    </location>
</feature>
<comment type="caution">
    <text evidence="2">The sequence shown here is derived from an EMBL/GenBank/DDBJ whole genome shotgun (WGS) entry which is preliminary data.</text>
</comment>